<dbReference type="Proteomes" id="UP001565242">
    <property type="component" value="Unassembled WGS sequence"/>
</dbReference>
<name>A0ABV4D6G2_9LACT</name>
<dbReference type="InterPro" id="IPR009620">
    <property type="entry name" value="UPF0236"/>
</dbReference>
<keyword evidence="3" id="KW-1185">Reference proteome</keyword>
<gene>
    <name evidence="2" type="ORF">AALM99_02615</name>
</gene>
<dbReference type="NCBIfam" id="NF033529">
    <property type="entry name" value="transpos_ISLre2"/>
    <property type="match status" value="1"/>
</dbReference>
<evidence type="ECO:0000313" key="3">
    <source>
        <dbReference type="Proteomes" id="UP001565242"/>
    </source>
</evidence>
<comment type="similarity">
    <text evidence="1">Belongs to the UPF0236 family.</text>
</comment>
<sequence>MVLFSEEAYELEMQELHVQRFIKEMGRVDREQGALLEKEGWTYKETAERRVMFTFGEVLLVRRCYTKNGKRRYPVDEYLDLPPYSRYSKGLLYKMASTAVDLTCRKAAAHFKELLHLDISKDAVHKARKMVTQLYKEREEYRFFEEEEFMNKKEIDILYIEGDGLIISTPEFMNDKKKTDFAHFLIHEGIEKEYGMRGKTVNKHEIWSSSNKKAREEVLDYLHNHYEIRKDTLLITNSDMGHGYTPYVFEEIAKAFSCKHEHFWDRYHLNKEVSMMMKPFPASFEKSLFQAITDHNKREAREVLTQVEQLIPEEEVEFLEKFSKFSRKLLRNFSYTQTPEMRGLSSVVLGIMESNHTKMSYRMKKQGRYWSVEGALTMGRMIIDKMEGRLYDLFFGEWREKYAKYKSIEQLSVQQFLRKSYIPPEIRRVKQANKSGRRRYY</sequence>
<dbReference type="EMBL" id="JBCLSQ010000004">
    <property type="protein sequence ID" value="MEY8537341.1"/>
    <property type="molecule type" value="Genomic_DNA"/>
</dbReference>
<reference evidence="2 3" key="1">
    <citation type="submission" date="2024-03" db="EMBL/GenBank/DDBJ databases">
        <title>Mouse gut bacterial collection (mGBC) of GemPharmatech.</title>
        <authorList>
            <person name="He Y."/>
            <person name="Dong L."/>
            <person name="Wu D."/>
            <person name="Gao X."/>
            <person name="Lin Z."/>
        </authorList>
    </citation>
    <scope>NUCLEOTIDE SEQUENCE [LARGE SCALE GENOMIC DNA]</scope>
    <source>
        <strain evidence="2 3">20-218</strain>
    </source>
</reference>
<dbReference type="Pfam" id="PF06782">
    <property type="entry name" value="UPF0236"/>
    <property type="match status" value="1"/>
</dbReference>
<proteinExistence type="inferred from homology"/>
<protein>
    <submittedName>
        <fullName evidence="2">ISLre2 family transposase</fullName>
    </submittedName>
</protein>
<evidence type="ECO:0000313" key="2">
    <source>
        <dbReference type="EMBL" id="MEY8537341.1"/>
    </source>
</evidence>
<evidence type="ECO:0000256" key="1">
    <source>
        <dbReference type="ARBA" id="ARBA00006539"/>
    </source>
</evidence>
<organism evidence="2 3">
    <name type="scientific">Lactococcus muris</name>
    <dbReference type="NCBI Taxonomy" id="2941330"/>
    <lineage>
        <taxon>Bacteria</taxon>
        <taxon>Bacillati</taxon>
        <taxon>Bacillota</taxon>
        <taxon>Bacilli</taxon>
        <taxon>Lactobacillales</taxon>
        <taxon>Streptococcaceae</taxon>
        <taxon>Lactococcus</taxon>
    </lineage>
</organism>
<comment type="caution">
    <text evidence="2">The sequence shown here is derived from an EMBL/GenBank/DDBJ whole genome shotgun (WGS) entry which is preliminary data.</text>
</comment>
<accession>A0ABV4D6G2</accession>